<evidence type="ECO:0000256" key="2">
    <source>
        <dbReference type="ARBA" id="ARBA00012856"/>
    </source>
</evidence>
<dbReference type="Proteomes" id="UP001497522">
    <property type="component" value="Chromosome 2"/>
</dbReference>
<reference evidence="9 10" key="1">
    <citation type="submission" date="2024-03" db="EMBL/GenBank/DDBJ databases">
        <authorList>
            <consortium name="ELIXIR-Norway"/>
            <consortium name="Elixir Norway"/>
        </authorList>
    </citation>
    <scope>NUCLEOTIDE SEQUENCE [LARGE SCALE GENOMIC DNA]</scope>
</reference>
<organism evidence="9 10">
    <name type="scientific">Sphagnum jensenii</name>
    <dbReference type="NCBI Taxonomy" id="128206"/>
    <lineage>
        <taxon>Eukaryota</taxon>
        <taxon>Viridiplantae</taxon>
        <taxon>Streptophyta</taxon>
        <taxon>Embryophyta</taxon>
        <taxon>Bryophyta</taxon>
        <taxon>Sphagnophytina</taxon>
        <taxon>Sphagnopsida</taxon>
        <taxon>Sphagnales</taxon>
        <taxon>Sphagnaceae</taxon>
        <taxon>Sphagnum</taxon>
    </lineage>
</organism>
<evidence type="ECO:0000313" key="9">
    <source>
        <dbReference type="EMBL" id="CAK9871162.1"/>
    </source>
</evidence>
<evidence type="ECO:0000256" key="4">
    <source>
        <dbReference type="ARBA" id="ARBA00022857"/>
    </source>
</evidence>
<keyword evidence="7" id="KW-0732">Signal</keyword>
<evidence type="ECO:0000256" key="5">
    <source>
        <dbReference type="ARBA" id="ARBA00023002"/>
    </source>
</evidence>
<accession>A0ABP1B7J9</accession>
<dbReference type="Gene3D" id="3.40.430.10">
    <property type="entry name" value="Dihydrofolate Reductase, subunit A"/>
    <property type="match status" value="1"/>
</dbReference>
<dbReference type="InterPro" id="IPR012259">
    <property type="entry name" value="DHFR"/>
</dbReference>
<evidence type="ECO:0000259" key="8">
    <source>
        <dbReference type="PROSITE" id="PS51330"/>
    </source>
</evidence>
<name>A0ABP1B7J9_9BRYO</name>
<dbReference type="PROSITE" id="PS51330">
    <property type="entry name" value="DHFR_2"/>
    <property type="match status" value="1"/>
</dbReference>
<comment type="pathway">
    <text evidence="1">Cofactor biosynthesis; tetrahydrofolate biosynthesis; 5,6,7,8-tetrahydrofolate from 7,8-dihydrofolate: step 1/1.</text>
</comment>
<dbReference type="PROSITE" id="PS00075">
    <property type="entry name" value="DHFR_1"/>
    <property type="match status" value="1"/>
</dbReference>
<feature type="chain" id="PRO_5046181557" description="dihydrofolate reductase" evidence="7">
    <location>
        <begin position="35"/>
        <end position="202"/>
    </location>
</feature>
<dbReference type="EMBL" id="OZ023703">
    <property type="protein sequence ID" value="CAK9871162.1"/>
    <property type="molecule type" value="Genomic_DNA"/>
</dbReference>
<evidence type="ECO:0000256" key="7">
    <source>
        <dbReference type="SAM" id="SignalP"/>
    </source>
</evidence>
<proteinExistence type="inferred from homology"/>
<feature type="domain" description="DHFR" evidence="8">
    <location>
        <begin position="41"/>
        <end position="202"/>
    </location>
</feature>
<protein>
    <recommendedName>
        <fullName evidence="2">dihydrofolate reductase</fullName>
        <ecNumber evidence="2">1.5.1.3</ecNumber>
    </recommendedName>
</protein>
<dbReference type="PANTHER" id="PTHR48069">
    <property type="entry name" value="DIHYDROFOLATE REDUCTASE"/>
    <property type="match status" value="1"/>
</dbReference>
<dbReference type="InterPro" id="IPR024072">
    <property type="entry name" value="DHFR-like_dom_sf"/>
</dbReference>
<gene>
    <name evidence="9" type="ORF">CSSPJE1EN2_LOCUS13830</name>
</gene>
<dbReference type="PANTHER" id="PTHR48069:SF3">
    <property type="entry name" value="DIHYDROFOLATE REDUCTASE"/>
    <property type="match status" value="1"/>
</dbReference>
<evidence type="ECO:0000256" key="3">
    <source>
        <dbReference type="ARBA" id="ARBA00022563"/>
    </source>
</evidence>
<keyword evidence="10" id="KW-1185">Reference proteome</keyword>
<keyword evidence="4" id="KW-0521">NADP</keyword>
<dbReference type="CDD" id="cd00209">
    <property type="entry name" value="DHFR"/>
    <property type="match status" value="1"/>
</dbReference>
<evidence type="ECO:0000256" key="6">
    <source>
        <dbReference type="RuleBase" id="RU004474"/>
    </source>
</evidence>
<dbReference type="EC" id="1.5.1.3" evidence="2"/>
<dbReference type="Pfam" id="PF00186">
    <property type="entry name" value="DHFR_1"/>
    <property type="match status" value="1"/>
</dbReference>
<dbReference type="InterPro" id="IPR017925">
    <property type="entry name" value="DHFR_CS"/>
</dbReference>
<keyword evidence="3" id="KW-0554">One-carbon metabolism</keyword>
<dbReference type="PRINTS" id="PR00070">
    <property type="entry name" value="DHFR"/>
</dbReference>
<keyword evidence="5" id="KW-0560">Oxidoreductase</keyword>
<evidence type="ECO:0000256" key="1">
    <source>
        <dbReference type="ARBA" id="ARBA00004903"/>
    </source>
</evidence>
<comment type="similarity">
    <text evidence="6">Belongs to the dihydrofolate reductase family.</text>
</comment>
<feature type="signal peptide" evidence="7">
    <location>
        <begin position="1"/>
        <end position="34"/>
    </location>
</feature>
<evidence type="ECO:0000313" key="10">
    <source>
        <dbReference type="Proteomes" id="UP001497522"/>
    </source>
</evidence>
<sequence length="202" mass="22067">MIRYLQFFSAFAFVRRSLFTFAAGALFLPGDGAAVQEPPRSFQIVVAATRERGGIGKNGQLPWKLSKDVNFFKNVTSTTTSPSKKNAVVMGRCTSGLIPEKLRPLRGRFNVVQSSSRRAKNSSFDNNLFDAALALLAAPPLSSEIKFVFVIGGGQAYREALNSPLCDAIHLTEIKSSFDCDTFMAAVDVNLFQVWSSSFPVV</sequence>
<dbReference type="InterPro" id="IPR001796">
    <property type="entry name" value="DHFR_dom"/>
</dbReference>
<dbReference type="SUPFAM" id="SSF53597">
    <property type="entry name" value="Dihydrofolate reductase-like"/>
    <property type="match status" value="1"/>
</dbReference>